<keyword evidence="2" id="KW-1185">Reference proteome</keyword>
<sequence>MLIGHQIGDQLENKVRNVFGVEEPTEADMFFDFNCFDPSDQSVQLLREKIEPITKSHNVLAASLGPKPSALILFKLTELIPEIGLVYIAANDYNIEYSSGIDLTNRTLSKVF</sequence>
<dbReference type="Proteomes" id="UP000198629">
    <property type="component" value="Unassembled WGS sequence"/>
</dbReference>
<name>A0A1G9EPX5_9PROT</name>
<organism evidence="1 2">
    <name type="scientific">Methylophilus rhizosphaerae</name>
    <dbReference type="NCBI Taxonomy" id="492660"/>
    <lineage>
        <taxon>Bacteria</taxon>
        <taxon>Pseudomonadati</taxon>
        <taxon>Pseudomonadota</taxon>
        <taxon>Betaproteobacteria</taxon>
        <taxon>Nitrosomonadales</taxon>
        <taxon>Methylophilaceae</taxon>
        <taxon>Methylophilus</taxon>
    </lineage>
</organism>
<evidence type="ECO:0000313" key="2">
    <source>
        <dbReference type="Proteomes" id="UP000198629"/>
    </source>
</evidence>
<evidence type="ECO:0000313" key="1">
    <source>
        <dbReference type="EMBL" id="SDK78123.1"/>
    </source>
</evidence>
<gene>
    <name evidence="1" type="ORF">SAMN05192566_2381</name>
</gene>
<dbReference type="EMBL" id="FNFX01000005">
    <property type="protein sequence ID" value="SDK78123.1"/>
    <property type="molecule type" value="Genomic_DNA"/>
</dbReference>
<dbReference type="AlphaFoldDB" id="A0A1G9EPX5"/>
<proteinExistence type="predicted"/>
<reference evidence="2" key="1">
    <citation type="submission" date="2016-10" db="EMBL/GenBank/DDBJ databases">
        <authorList>
            <person name="Varghese N."/>
            <person name="Submissions S."/>
        </authorList>
    </citation>
    <scope>NUCLEOTIDE SEQUENCE [LARGE SCALE GENOMIC DNA]</scope>
    <source>
        <strain evidence="2">CBMB127</strain>
    </source>
</reference>
<protein>
    <submittedName>
        <fullName evidence="1">Uncharacterized protein</fullName>
    </submittedName>
</protein>
<accession>A0A1G9EPX5</accession>